<dbReference type="InterPro" id="IPR009010">
    <property type="entry name" value="Asp_de-COase-like_dom_sf"/>
</dbReference>
<dbReference type="GO" id="GO:0043546">
    <property type="term" value="F:molybdopterin cofactor binding"/>
    <property type="evidence" value="ECO:0007669"/>
    <property type="project" value="InterPro"/>
</dbReference>
<dbReference type="EMBL" id="CVQI01033828">
    <property type="protein sequence ID" value="CRK44060.1"/>
    <property type="molecule type" value="Genomic_DNA"/>
</dbReference>
<dbReference type="InterPro" id="IPR006657">
    <property type="entry name" value="MoPterin_dinucl-bd_dom"/>
</dbReference>
<dbReference type="PANTHER" id="PTHR43105">
    <property type="entry name" value="RESPIRATORY NITRATE REDUCTASE"/>
    <property type="match status" value="1"/>
</dbReference>
<dbReference type="InterPro" id="IPR050123">
    <property type="entry name" value="Prok_molybdopt-oxidoreductase"/>
</dbReference>
<evidence type="ECO:0000256" key="3">
    <source>
        <dbReference type="ARBA" id="ARBA00023014"/>
    </source>
</evidence>
<feature type="domain" description="Molybdopterin dinucleotide-binding" evidence="4">
    <location>
        <begin position="1"/>
        <end position="63"/>
    </location>
</feature>
<proteinExistence type="predicted"/>
<evidence type="ECO:0000259" key="4">
    <source>
        <dbReference type="Pfam" id="PF01568"/>
    </source>
</evidence>
<dbReference type="GO" id="GO:0046872">
    <property type="term" value="F:metal ion binding"/>
    <property type="evidence" value="ECO:0007669"/>
    <property type="project" value="UniProtKB-KW"/>
</dbReference>
<evidence type="ECO:0000256" key="1">
    <source>
        <dbReference type="ARBA" id="ARBA00022723"/>
    </source>
</evidence>
<evidence type="ECO:0000256" key="2">
    <source>
        <dbReference type="ARBA" id="ARBA00023004"/>
    </source>
</evidence>
<dbReference type="PANTHER" id="PTHR43105:SF10">
    <property type="entry name" value="NADH-QUINONE OXIDOREDUCTASE SUBUNIT G"/>
    <property type="match status" value="1"/>
</dbReference>
<reference evidence="6" key="1">
    <citation type="submission" date="2015-05" db="EMBL/GenBank/DDBJ databases">
        <authorList>
            <person name="Fogelqvist Johan"/>
        </authorList>
    </citation>
    <scope>NUCLEOTIDE SEQUENCE [LARGE SCALE GENOMIC DNA]</scope>
</reference>
<dbReference type="GO" id="GO:0051536">
    <property type="term" value="F:iron-sulfur cluster binding"/>
    <property type="evidence" value="ECO:0007669"/>
    <property type="project" value="UniProtKB-KW"/>
</dbReference>
<dbReference type="SUPFAM" id="SSF50692">
    <property type="entry name" value="ADC-like"/>
    <property type="match status" value="1"/>
</dbReference>
<dbReference type="Pfam" id="PF01568">
    <property type="entry name" value="Molydop_binding"/>
    <property type="match status" value="1"/>
</dbReference>
<protein>
    <recommendedName>
        <fullName evidence="4">Molybdopterin dinucleotide-binding domain-containing protein</fullName>
    </recommendedName>
</protein>
<dbReference type="Proteomes" id="UP000045706">
    <property type="component" value="Unassembled WGS sequence"/>
</dbReference>
<accession>A0A0G4NCM4</accession>
<keyword evidence="3" id="KW-0411">Iron-sulfur</keyword>
<keyword evidence="1" id="KW-0479">Metal-binding</keyword>
<keyword evidence="2" id="KW-0408">Iron</keyword>
<evidence type="ECO:0000313" key="6">
    <source>
        <dbReference type="Proteomes" id="UP000045706"/>
    </source>
</evidence>
<name>A0A0G4NCM4_VERLO</name>
<dbReference type="GO" id="GO:0016491">
    <property type="term" value="F:oxidoreductase activity"/>
    <property type="evidence" value="ECO:0007669"/>
    <property type="project" value="InterPro"/>
</dbReference>
<dbReference type="AlphaFoldDB" id="A0A0G4NCM4"/>
<dbReference type="Gene3D" id="2.40.40.20">
    <property type="match status" value="1"/>
</dbReference>
<evidence type="ECO:0000313" key="5">
    <source>
        <dbReference type="EMBL" id="CRK44060.1"/>
    </source>
</evidence>
<gene>
    <name evidence="5" type="ORF">BN1723_005977</name>
</gene>
<organism evidence="5 6">
    <name type="scientific">Verticillium longisporum</name>
    <name type="common">Verticillium dahliae var. longisporum</name>
    <dbReference type="NCBI Taxonomy" id="100787"/>
    <lineage>
        <taxon>Eukaryota</taxon>
        <taxon>Fungi</taxon>
        <taxon>Dikarya</taxon>
        <taxon>Ascomycota</taxon>
        <taxon>Pezizomycotina</taxon>
        <taxon>Sordariomycetes</taxon>
        <taxon>Hypocreomycetidae</taxon>
        <taxon>Glomerellales</taxon>
        <taxon>Plectosphaerellaceae</taxon>
        <taxon>Verticillium</taxon>
    </lineage>
</organism>
<sequence length="94" mass="10269">MVIVSSRRGAIEVRARVGGTKVGQVFLPFHFGYWDAKDGRARAANELTVERWDPISKQPTFKAGAVRIEKVTDTGKVNVPEPQSAAEVEASNKS</sequence>